<dbReference type="SUPFAM" id="SSF56112">
    <property type="entry name" value="Protein kinase-like (PK-like)"/>
    <property type="match status" value="2"/>
</dbReference>
<dbReference type="InterPro" id="IPR011009">
    <property type="entry name" value="Kinase-like_dom_sf"/>
</dbReference>
<feature type="domain" description="Aminoglycoside phosphotransferase" evidence="2">
    <location>
        <begin position="183"/>
        <end position="292"/>
    </location>
</feature>
<gene>
    <name evidence="3" type="ORF">TVY486_1115240</name>
</gene>
<dbReference type="InterPro" id="IPR002575">
    <property type="entry name" value="Aminoglycoside_PTrfase"/>
</dbReference>
<dbReference type="Pfam" id="PF01636">
    <property type="entry name" value="APH"/>
    <property type="match status" value="1"/>
</dbReference>
<proteinExistence type="predicted"/>
<evidence type="ECO:0000313" key="3">
    <source>
        <dbReference type="EMBL" id="CCC54040.1"/>
    </source>
</evidence>
<evidence type="ECO:0000256" key="1">
    <source>
        <dbReference type="SAM" id="MobiDB-lite"/>
    </source>
</evidence>
<dbReference type="VEuPathDB" id="TriTrypDB:TvY486_1115240"/>
<organism evidence="3">
    <name type="scientific">Trypanosoma vivax (strain Y486)</name>
    <dbReference type="NCBI Taxonomy" id="1055687"/>
    <lineage>
        <taxon>Eukaryota</taxon>
        <taxon>Discoba</taxon>
        <taxon>Euglenozoa</taxon>
        <taxon>Kinetoplastea</taxon>
        <taxon>Metakinetoplastina</taxon>
        <taxon>Trypanosomatida</taxon>
        <taxon>Trypanosomatidae</taxon>
        <taxon>Trypanosoma</taxon>
        <taxon>Duttonella</taxon>
    </lineage>
</organism>
<dbReference type="AlphaFoldDB" id="G0U8V8"/>
<accession>G0U8V8</accession>
<sequence>MMSLGGEHYRHTISLQQPEARTDDNDNDGGIPQICSNRFGTFTHSQVIGCGGSRGSMVYEVDNGRADFLRYSGSLALKVYPQAVSANERAFFRALLAATASALRDCTGEYGHFELLSHLTAPVAFVMFDGEERGILMKRHDCSLKQLLYSADSTSTPRQNGTLIEMDNSSDDEEKKVPETALRFEKDFAPVQSCEVVAAILFQLVLAVSSLNEFIPHHWEGILCKGFIHNDIHLGNLLIHKQSGRIVLCDFELVSPNASAKDFYLQCDWETNIQDHVRRLLQRDDATGRRLQELRVVLDFCGKCLSNRRCVTLYKPVDLLFHPLFHSFMDSPQSAMDIVQAWAKVSNGQMQ</sequence>
<evidence type="ECO:0000259" key="2">
    <source>
        <dbReference type="Pfam" id="PF01636"/>
    </source>
</evidence>
<feature type="region of interest" description="Disordered" evidence="1">
    <location>
        <begin position="1"/>
        <end position="30"/>
    </location>
</feature>
<dbReference type="EMBL" id="HE573027">
    <property type="protein sequence ID" value="CCC54040.1"/>
    <property type="molecule type" value="Genomic_DNA"/>
</dbReference>
<reference evidence="3" key="1">
    <citation type="journal article" date="2012" name="Proc. Natl. Acad. Sci. U.S.A.">
        <title>Antigenic diversity is generated by distinct evolutionary mechanisms in African trypanosome species.</title>
        <authorList>
            <person name="Jackson A.P."/>
            <person name="Berry A."/>
            <person name="Aslett M."/>
            <person name="Allison H.C."/>
            <person name="Burton P."/>
            <person name="Vavrova-Anderson J."/>
            <person name="Brown R."/>
            <person name="Browne H."/>
            <person name="Corton N."/>
            <person name="Hauser H."/>
            <person name="Gamble J."/>
            <person name="Gilderthorp R."/>
            <person name="Marcello L."/>
            <person name="McQuillan J."/>
            <person name="Otto T.D."/>
            <person name="Quail M.A."/>
            <person name="Sanders M.J."/>
            <person name="van Tonder A."/>
            <person name="Ginger M.L."/>
            <person name="Field M.C."/>
            <person name="Barry J.D."/>
            <person name="Hertz-Fowler C."/>
            <person name="Berriman M."/>
        </authorList>
    </citation>
    <scope>NUCLEOTIDE SEQUENCE</scope>
    <source>
        <strain evidence="3">Y486</strain>
    </source>
</reference>
<dbReference type="Gene3D" id="1.10.510.10">
    <property type="entry name" value="Transferase(Phosphotransferase) domain 1"/>
    <property type="match status" value="1"/>
</dbReference>
<name>G0U8V8_TRYVY</name>
<protein>
    <recommendedName>
        <fullName evidence="2">Aminoglycoside phosphotransferase domain-containing protein</fullName>
    </recommendedName>
</protein>